<dbReference type="EMBL" id="VXLC01000003">
    <property type="protein sequence ID" value="KAA8889190.1"/>
    <property type="molecule type" value="Genomic_DNA"/>
</dbReference>
<evidence type="ECO:0000256" key="1">
    <source>
        <dbReference type="SAM" id="SignalP"/>
    </source>
</evidence>
<dbReference type="OrthoDB" id="4464491at2"/>
<dbReference type="PROSITE" id="PS51257">
    <property type="entry name" value="PROKAR_LIPOPROTEIN"/>
    <property type="match status" value="1"/>
</dbReference>
<comment type="caution">
    <text evidence="2">The sequence shown here is derived from an EMBL/GenBank/DDBJ whole genome shotgun (WGS) entry which is preliminary data.</text>
</comment>
<evidence type="ECO:0008006" key="4">
    <source>
        <dbReference type="Google" id="ProtNLM"/>
    </source>
</evidence>
<evidence type="ECO:0000313" key="2">
    <source>
        <dbReference type="EMBL" id="KAA8889190.1"/>
    </source>
</evidence>
<protein>
    <recommendedName>
        <fullName evidence="4">LppX_LprAFG lipoprotein</fullName>
    </recommendedName>
</protein>
<reference evidence="2 3" key="1">
    <citation type="submission" date="2019-09" db="EMBL/GenBank/DDBJ databases">
        <authorList>
            <person name="Wang X."/>
        </authorList>
    </citation>
    <scope>NUCLEOTIDE SEQUENCE [LARGE SCALE GENOMIC DNA]</scope>
    <source>
        <strain evidence="2 3">CICC 11023</strain>
    </source>
</reference>
<keyword evidence="1" id="KW-0732">Signal</keyword>
<evidence type="ECO:0000313" key="3">
    <source>
        <dbReference type="Proteomes" id="UP000323876"/>
    </source>
</evidence>
<keyword evidence="3" id="KW-1185">Reference proteome</keyword>
<sequence length="218" mass="23896">MPHRRSRLVALFGALLLTTTGCIGAVDRADFDKVVQARGGGLVSALPAAAIDTLRQRLGVSDFRVGVIMLTAPETRTTRWGMLEQPPQVTRFSNENPGLFTQDSAVHLRIQVPTRPEQQDDYTYANHTLHDPRPVHVSAAEHPDTEMFDVSEVSGLLRLEEILDTALARTAVTDGHVSAVIVSRLGDAIRISVTVTSPRTTMVADFDRAGTFLRMDRV</sequence>
<dbReference type="Proteomes" id="UP000323876">
    <property type="component" value="Unassembled WGS sequence"/>
</dbReference>
<accession>A0A5N0EK30</accession>
<organism evidence="2 3">
    <name type="scientific">Nocardia colli</name>
    <dbReference type="NCBI Taxonomy" id="2545717"/>
    <lineage>
        <taxon>Bacteria</taxon>
        <taxon>Bacillati</taxon>
        <taxon>Actinomycetota</taxon>
        <taxon>Actinomycetes</taxon>
        <taxon>Mycobacteriales</taxon>
        <taxon>Nocardiaceae</taxon>
        <taxon>Nocardia</taxon>
    </lineage>
</organism>
<proteinExistence type="predicted"/>
<name>A0A5N0EK30_9NOCA</name>
<gene>
    <name evidence="2" type="ORF">F3087_09520</name>
</gene>
<feature type="chain" id="PRO_5024291165" description="LppX_LprAFG lipoprotein" evidence="1">
    <location>
        <begin position="26"/>
        <end position="218"/>
    </location>
</feature>
<dbReference type="RefSeq" id="WP_150401464.1">
    <property type="nucleotide sequence ID" value="NZ_VXLC01000003.1"/>
</dbReference>
<dbReference type="AlphaFoldDB" id="A0A5N0EK30"/>
<feature type="signal peptide" evidence="1">
    <location>
        <begin position="1"/>
        <end position="25"/>
    </location>
</feature>